<dbReference type="NCBIfam" id="NF047619">
    <property type="entry name" value="NADase_discoid"/>
    <property type="match status" value="1"/>
</dbReference>
<accession>A0ABX7PJZ9</accession>
<protein>
    <recommendedName>
        <fullName evidence="3">NAD glycohydrolase translocation F5/8 type C domain-containing protein</fullName>
    </recommendedName>
</protein>
<name>A0ABX7PJZ9_9ACTN</name>
<feature type="compositionally biased region" description="Pro residues" evidence="1">
    <location>
        <begin position="73"/>
        <end position="92"/>
    </location>
</feature>
<feature type="region of interest" description="Disordered" evidence="1">
    <location>
        <begin position="54"/>
        <end position="139"/>
    </location>
</feature>
<dbReference type="SUPFAM" id="SSF49785">
    <property type="entry name" value="Galactose-binding domain-like"/>
    <property type="match status" value="1"/>
</dbReference>
<dbReference type="Gene3D" id="2.60.120.260">
    <property type="entry name" value="Galactose-binding domain-like"/>
    <property type="match status" value="1"/>
</dbReference>
<dbReference type="EMBL" id="CP022295">
    <property type="protein sequence ID" value="QSR26072.1"/>
    <property type="molecule type" value="Genomic_DNA"/>
</dbReference>
<sequence length="372" mass="38777">MSPAPEGAGVPHAAARSGYGEPAMTTPTYCTSCGHELGVGRFCTNCGKPVPGRHPEAVPAPDVPTAPVTERAPAPPTAVVPPPVGQLPPSPRYPLFADAPPPAAPAADPYPTVARSPGGATTSLPPVSPPTRPQGDPGRRPAPAWLPWLVAFVLLALVAGVGGYLLVSSGDDDKAGDRGGSERTTDGPAGDNATEPDQPDSSGTGGPVAQPDPADVVDLTTGVTAEVPAVAPPSRDRSNRPVRFVPENMWDGKPRTSWRMPGDGTGETLTFDLGQDVVITEVGMINGYAKVDGPDNWYRANRRIRAVQWEFDDGTRITQELADRQALQMADIGPVATRTIRVHLLTVTQPGRGANGRDYTAISEIRFLGAPA</sequence>
<proteinExistence type="predicted"/>
<gene>
    <name evidence="4" type="ORF">CFH99_10585</name>
</gene>
<evidence type="ECO:0000313" key="4">
    <source>
        <dbReference type="EMBL" id="QSR26072.1"/>
    </source>
</evidence>
<feature type="domain" description="NAD glycohydrolase translocation F5/8 type C" evidence="3">
    <location>
        <begin position="237"/>
        <end position="367"/>
    </location>
</feature>
<feature type="compositionally biased region" description="Basic and acidic residues" evidence="1">
    <location>
        <begin position="171"/>
        <end position="185"/>
    </location>
</feature>
<feature type="compositionally biased region" description="Low complexity" evidence="1">
    <location>
        <begin position="57"/>
        <end position="72"/>
    </location>
</feature>
<dbReference type="InterPro" id="IPR008979">
    <property type="entry name" value="Galactose-bd-like_sf"/>
</dbReference>
<feature type="region of interest" description="Disordered" evidence="1">
    <location>
        <begin position="169"/>
        <end position="215"/>
    </location>
</feature>
<evidence type="ECO:0000313" key="5">
    <source>
        <dbReference type="Proteomes" id="UP000662818"/>
    </source>
</evidence>
<evidence type="ECO:0000259" key="3">
    <source>
        <dbReference type="Pfam" id="PF25302"/>
    </source>
</evidence>
<dbReference type="Proteomes" id="UP000662818">
    <property type="component" value="Chromosome"/>
</dbReference>
<feature type="transmembrane region" description="Helical" evidence="2">
    <location>
        <begin position="145"/>
        <end position="167"/>
    </location>
</feature>
<feature type="region of interest" description="Disordered" evidence="1">
    <location>
        <begin position="229"/>
        <end position="248"/>
    </location>
</feature>
<evidence type="ECO:0000256" key="1">
    <source>
        <dbReference type="SAM" id="MobiDB-lite"/>
    </source>
</evidence>
<keyword evidence="2" id="KW-0472">Membrane</keyword>
<feature type="region of interest" description="Disordered" evidence="1">
    <location>
        <begin position="1"/>
        <end position="21"/>
    </location>
</feature>
<organism evidence="4 5">
    <name type="scientific">Nocardioides aromaticivorans</name>
    <dbReference type="NCBI Taxonomy" id="200618"/>
    <lineage>
        <taxon>Bacteria</taxon>
        <taxon>Bacillati</taxon>
        <taxon>Actinomycetota</taxon>
        <taxon>Actinomycetes</taxon>
        <taxon>Propionibacteriales</taxon>
        <taxon>Nocardioidaceae</taxon>
        <taxon>Nocardioides</taxon>
    </lineage>
</organism>
<keyword evidence="5" id="KW-1185">Reference proteome</keyword>
<keyword evidence="2" id="KW-0812">Transmembrane</keyword>
<dbReference type="Pfam" id="PF25302">
    <property type="entry name" value="NADase_transloc"/>
    <property type="match status" value="1"/>
</dbReference>
<reference evidence="4 5" key="1">
    <citation type="submission" date="2017-06" db="EMBL/GenBank/DDBJ databases">
        <title>Complete Genome Sequence of the Soil Carbazole-Degrading Bacterium Nocardioides aromaticivorans IC177.</title>
        <authorList>
            <person name="Vejarano F."/>
            <person name="Suzuki-Minakuchi C."/>
            <person name="Ohtsubo Y."/>
            <person name="Tsuda M."/>
            <person name="Okada K."/>
            <person name="Nojiri H."/>
        </authorList>
    </citation>
    <scope>NUCLEOTIDE SEQUENCE [LARGE SCALE GENOMIC DNA]</scope>
    <source>
        <strain evidence="4 5">IC177</strain>
    </source>
</reference>
<keyword evidence="2" id="KW-1133">Transmembrane helix</keyword>
<dbReference type="InterPro" id="IPR057561">
    <property type="entry name" value="NADase_transloc"/>
</dbReference>
<evidence type="ECO:0000256" key="2">
    <source>
        <dbReference type="SAM" id="Phobius"/>
    </source>
</evidence>